<dbReference type="PANTHER" id="PTHR10196:SF93">
    <property type="entry name" value="L-RHAMNULOKINASE"/>
    <property type="match status" value="1"/>
</dbReference>
<evidence type="ECO:0000256" key="1">
    <source>
        <dbReference type="ARBA" id="ARBA00009156"/>
    </source>
</evidence>
<dbReference type="RefSeq" id="WP_344794539.1">
    <property type="nucleotide sequence ID" value="NZ_BAABAU010000001.1"/>
</dbReference>
<dbReference type="PANTHER" id="PTHR10196">
    <property type="entry name" value="SUGAR KINASE"/>
    <property type="match status" value="1"/>
</dbReference>
<sequence>MDSTGGGRSGTVAAVDLGATSGRVVLGHVSPGGLRLQHVARFANRPVAVPEGDGAEGLHWDVLGLWQSIRDGLAEAARLDPAIASIGVDSWAVDYGLLRGGRLGGLPYHYRDERTAAGVRAVHAAVPADELYRRTGLAHLPFNTVFQLAADRVAGTLDHADEVLLIPDLVSRWLTGASVTERTNASTTGMLAAGGAGWDEEILRVVGVSPGLLAPLVDPGTGLGGLLPSLRATLGGGREIPVTAVGSHDTASAVVGVPLDSEHDAYISSGTWSLVGLEVEAPIVTDAARAANFTNEGGVDSRVRFLKNISGLWLLSESMRTWDAAASDASRSSDLAALLAAAAEVQGPVAVFDAADPRFTPPGDMPGRITEWCVEHGVRPPATRAEVVRSILESLAAAYAQTLDEAEVLSGRRITTVHVVGGGSQNDLLCRLTADRTGRVVLAGPVEATAIGNVLVQARAAGLVPRSSSLEALRALVRAAYPPVRYMPGQAPLG</sequence>
<dbReference type="InterPro" id="IPR018485">
    <property type="entry name" value="FGGY_C"/>
</dbReference>
<keyword evidence="3" id="KW-0547">Nucleotide-binding</keyword>
<keyword evidence="5" id="KW-0067">ATP-binding</keyword>
<evidence type="ECO:0000256" key="5">
    <source>
        <dbReference type="ARBA" id="ARBA00022840"/>
    </source>
</evidence>
<dbReference type="SUPFAM" id="SSF53067">
    <property type="entry name" value="Actin-like ATPase domain"/>
    <property type="match status" value="2"/>
</dbReference>
<keyword evidence="7" id="KW-0684">Rhamnose metabolism</keyword>
<organism evidence="10 11">
    <name type="scientific">Frondihabitans peucedani</name>
    <dbReference type="NCBI Taxonomy" id="598626"/>
    <lineage>
        <taxon>Bacteria</taxon>
        <taxon>Bacillati</taxon>
        <taxon>Actinomycetota</taxon>
        <taxon>Actinomycetes</taxon>
        <taxon>Micrococcales</taxon>
        <taxon>Microbacteriaceae</taxon>
        <taxon>Frondihabitans</taxon>
    </lineage>
</organism>
<keyword evidence="11" id="KW-1185">Reference proteome</keyword>
<keyword evidence="2" id="KW-0808">Transferase</keyword>
<gene>
    <name evidence="10" type="ORF">GCM10022256_14460</name>
</gene>
<keyword evidence="6" id="KW-1015">Disulfide bond</keyword>
<name>A0ABP8E0W4_9MICO</name>
<evidence type="ECO:0000256" key="6">
    <source>
        <dbReference type="ARBA" id="ARBA00023157"/>
    </source>
</evidence>
<evidence type="ECO:0000256" key="4">
    <source>
        <dbReference type="ARBA" id="ARBA00022777"/>
    </source>
</evidence>
<evidence type="ECO:0000259" key="8">
    <source>
        <dbReference type="Pfam" id="PF00370"/>
    </source>
</evidence>
<dbReference type="CDD" id="cd07771">
    <property type="entry name" value="ASKHA_NBD_FGGY_RhaB-like"/>
    <property type="match status" value="1"/>
</dbReference>
<reference evidence="11" key="1">
    <citation type="journal article" date="2019" name="Int. J. Syst. Evol. Microbiol.">
        <title>The Global Catalogue of Microorganisms (GCM) 10K type strain sequencing project: providing services to taxonomists for standard genome sequencing and annotation.</title>
        <authorList>
            <consortium name="The Broad Institute Genomics Platform"/>
            <consortium name="The Broad Institute Genome Sequencing Center for Infectious Disease"/>
            <person name="Wu L."/>
            <person name="Ma J."/>
        </authorList>
    </citation>
    <scope>NUCLEOTIDE SEQUENCE [LARGE SCALE GENOMIC DNA]</scope>
    <source>
        <strain evidence="11">JCM 17442</strain>
    </source>
</reference>
<dbReference type="Pfam" id="PF00370">
    <property type="entry name" value="FGGY_N"/>
    <property type="match status" value="1"/>
</dbReference>
<evidence type="ECO:0000256" key="3">
    <source>
        <dbReference type="ARBA" id="ARBA00022741"/>
    </source>
</evidence>
<evidence type="ECO:0000259" key="9">
    <source>
        <dbReference type="Pfam" id="PF02782"/>
    </source>
</evidence>
<dbReference type="InterPro" id="IPR043129">
    <property type="entry name" value="ATPase_NBD"/>
</dbReference>
<evidence type="ECO:0000256" key="2">
    <source>
        <dbReference type="ARBA" id="ARBA00022679"/>
    </source>
</evidence>
<keyword evidence="4" id="KW-0418">Kinase</keyword>
<dbReference type="Gene3D" id="3.30.420.40">
    <property type="match status" value="2"/>
</dbReference>
<feature type="domain" description="Carbohydrate kinase FGGY C-terminal" evidence="9">
    <location>
        <begin position="265"/>
        <end position="461"/>
    </location>
</feature>
<evidence type="ECO:0000256" key="7">
    <source>
        <dbReference type="ARBA" id="ARBA00023308"/>
    </source>
</evidence>
<comment type="similarity">
    <text evidence="1">Belongs to the FGGY kinase family.</text>
</comment>
<dbReference type="EMBL" id="BAABAU010000001">
    <property type="protein sequence ID" value="GAA4265834.1"/>
    <property type="molecule type" value="Genomic_DNA"/>
</dbReference>
<protein>
    <submittedName>
        <fullName evidence="10">Rhamnulokinase family protein</fullName>
    </submittedName>
</protein>
<feature type="domain" description="Carbohydrate kinase FGGY N-terminal" evidence="8">
    <location>
        <begin position="109"/>
        <end position="256"/>
    </location>
</feature>
<accession>A0ABP8E0W4</accession>
<dbReference type="Pfam" id="PF02782">
    <property type="entry name" value="FGGY_C"/>
    <property type="match status" value="1"/>
</dbReference>
<dbReference type="InterPro" id="IPR013449">
    <property type="entry name" value="Rhamnulokinase"/>
</dbReference>
<dbReference type="InterPro" id="IPR018484">
    <property type="entry name" value="FGGY_N"/>
</dbReference>
<comment type="caution">
    <text evidence="10">The sequence shown here is derived from an EMBL/GenBank/DDBJ whole genome shotgun (WGS) entry which is preliminary data.</text>
</comment>
<proteinExistence type="inferred from homology"/>
<evidence type="ECO:0000313" key="11">
    <source>
        <dbReference type="Proteomes" id="UP001501594"/>
    </source>
</evidence>
<dbReference type="Proteomes" id="UP001501594">
    <property type="component" value="Unassembled WGS sequence"/>
</dbReference>
<evidence type="ECO:0000313" key="10">
    <source>
        <dbReference type="EMBL" id="GAA4265834.1"/>
    </source>
</evidence>